<evidence type="ECO:0000256" key="2">
    <source>
        <dbReference type="SAM" id="SignalP"/>
    </source>
</evidence>
<dbReference type="RefSeq" id="WP_243012933.1">
    <property type="nucleotide sequence ID" value="NZ_JALGAR010000005.1"/>
</dbReference>
<evidence type="ECO:0008006" key="5">
    <source>
        <dbReference type="Google" id="ProtNLM"/>
    </source>
</evidence>
<accession>A0AA41QXS9</accession>
<gene>
    <name evidence="3" type="ORF">MQH31_16555</name>
</gene>
<evidence type="ECO:0000313" key="4">
    <source>
        <dbReference type="Proteomes" id="UP001165341"/>
    </source>
</evidence>
<keyword evidence="4" id="KW-1185">Reference proteome</keyword>
<feature type="chain" id="PRO_5041271134" description="DUF916 domain-containing protein" evidence="2">
    <location>
        <begin position="36"/>
        <end position="248"/>
    </location>
</feature>
<proteinExistence type="predicted"/>
<dbReference type="EMBL" id="JALGAR010000005">
    <property type="protein sequence ID" value="MCI4659415.1"/>
    <property type="molecule type" value="Genomic_DNA"/>
</dbReference>
<sequence length="248" mass="25343">MTVLTSAHARLILVVALIAFAPVAGLAGLAMSAQAATDDPKGVGITVSVVGPSSRATVAPSVTSPVKSVTVPAVTQTTITDSAAAASALGENPTTIAGIFYVSGLTTHIESEAGPGGGTVELDFTMRNITDAPITSSLRFWLDNAVGLPVAIVDKVSIDSLAPNETRTVSATIPDVGQWAWFTGHVTMTPPADIGGTALSPVTRDSFTLIPPYFALIVLAVAGILSLILRHVLLQPRTAPEPVEEVAS</sequence>
<evidence type="ECO:0000256" key="1">
    <source>
        <dbReference type="SAM" id="Phobius"/>
    </source>
</evidence>
<comment type="caution">
    <text evidence="3">The sequence shown here is derived from an EMBL/GenBank/DDBJ whole genome shotgun (WGS) entry which is preliminary data.</text>
</comment>
<name>A0AA41QXS9_9MICO</name>
<reference evidence="3" key="1">
    <citation type="submission" date="2022-03" db="EMBL/GenBank/DDBJ databases">
        <title>Cryobacterium sp. nov. strain ZS14-85, isolated from Antarctic soil.</title>
        <authorList>
            <person name="Li J."/>
            <person name="Niu G."/>
        </authorList>
    </citation>
    <scope>NUCLEOTIDE SEQUENCE</scope>
    <source>
        <strain evidence="3">ZS14-85</strain>
    </source>
</reference>
<protein>
    <recommendedName>
        <fullName evidence="5">DUF916 domain-containing protein</fullName>
    </recommendedName>
</protein>
<dbReference type="AlphaFoldDB" id="A0AA41QXS9"/>
<keyword evidence="1" id="KW-0472">Membrane</keyword>
<keyword evidence="1" id="KW-1133">Transmembrane helix</keyword>
<keyword evidence="1" id="KW-0812">Transmembrane</keyword>
<feature type="transmembrane region" description="Helical" evidence="1">
    <location>
        <begin position="210"/>
        <end position="229"/>
    </location>
</feature>
<keyword evidence="2" id="KW-0732">Signal</keyword>
<evidence type="ECO:0000313" key="3">
    <source>
        <dbReference type="EMBL" id="MCI4659415.1"/>
    </source>
</evidence>
<feature type="signal peptide" evidence="2">
    <location>
        <begin position="1"/>
        <end position="35"/>
    </location>
</feature>
<organism evidence="3 4">
    <name type="scientific">Cryobacterium zhongshanensis</name>
    <dbReference type="NCBI Taxonomy" id="2928153"/>
    <lineage>
        <taxon>Bacteria</taxon>
        <taxon>Bacillati</taxon>
        <taxon>Actinomycetota</taxon>
        <taxon>Actinomycetes</taxon>
        <taxon>Micrococcales</taxon>
        <taxon>Microbacteriaceae</taxon>
        <taxon>Cryobacterium</taxon>
    </lineage>
</organism>
<dbReference type="Proteomes" id="UP001165341">
    <property type="component" value="Unassembled WGS sequence"/>
</dbReference>